<feature type="region of interest" description="Disordered" evidence="1">
    <location>
        <begin position="1"/>
        <end position="29"/>
    </location>
</feature>
<comment type="caution">
    <text evidence="2">The sequence shown here is derived from an EMBL/GenBank/DDBJ whole genome shotgun (WGS) entry which is preliminary data.</text>
</comment>
<keyword evidence="3" id="KW-1185">Reference proteome</keyword>
<gene>
    <name evidence="2" type="ORF">ACJRO7_002449</name>
</gene>
<evidence type="ECO:0000313" key="3">
    <source>
        <dbReference type="Proteomes" id="UP001634007"/>
    </source>
</evidence>
<sequence length="106" mass="11244">MQEEGGGRGRSSVARRSGGGSLEFHHASERADAIRKHRAEAAARGTNWAMTPTVFRVLLGSGSTGGPILMLRELIGGELISDQGSCSEVARGRACEHEAWPASERV</sequence>
<evidence type="ECO:0000256" key="1">
    <source>
        <dbReference type="SAM" id="MobiDB-lite"/>
    </source>
</evidence>
<accession>A0ABD3LUG4</accession>
<name>A0ABD3LUG4_EUCGL</name>
<dbReference type="EMBL" id="JBJKBG010000001">
    <property type="protein sequence ID" value="KAL3755401.1"/>
    <property type="molecule type" value="Genomic_DNA"/>
</dbReference>
<evidence type="ECO:0000313" key="2">
    <source>
        <dbReference type="EMBL" id="KAL3755401.1"/>
    </source>
</evidence>
<organism evidence="2 3">
    <name type="scientific">Eucalyptus globulus</name>
    <name type="common">Tasmanian blue gum</name>
    <dbReference type="NCBI Taxonomy" id="34317"/>
    <lineage>
        <taxon>Eukaryota</taxon>
        <taxon>Viridiplantae</taxon>
        <taxon>Streptophyta</taxon>
        <taxon>Embryophyta</taxon>
        <taxon>Tracheophyta</taxon>
        <taxon>Spermatophyta</taxon>
        <taxon>Magnoliopsida</taxon>
        <taxon>eudicotyledons</taxon>
        <taxon>Gunneridae</taxon>
        <taxon>Pentapetalae</taxon>
        <taxon>rosids</taxon>
        <taxon>malvids</taxon>
        <taxon>Myrtales</taxon>
        <taxon>Myrtaceae</taxon>
        <taxon>Myrtoideae</taxon>
        <taxon>Eucalypteae</taxon>
        <taxon>Eucalyptus</taxon>
    </lineage>
</organism>
<dbReference type="Proteomes" id="UP001634007">
    <property type="component" value="Unassembled WGS sequence"/>
</dbReference>
<dbReference type="AlphaFoldDB" id="A0ABD3LUG4"/>
<protein>
    <submittedName>
        <fullName evidence="2">Uncharacterized protein</fullName>
    </submittedName>
</protein>
<proteinExistence type="predicted"/>
<reference evidence="2 3" key="1">
    <citation type="submission" date="2024-11" db="EMBL/GenBank/DDBJ databases">
        <title>Chromosome-level genome assembly of Eucalyptus globulus Labill. provides insights into its genome evolution.</title>
        <authorList>
            <person name="Li X."/>
        </authorList>
    </citation>
    <scope>NUCLEOTIDE SEQUENCE [LARGE SCALE GENOMIC DNA]</scope>
    <source>
        <strain evidence="2">CL2024</strain>
        <tissue evidence="2">Fresh tender leaves</tissue>
    </source>
</reference>